<keyword evidence="6" id="KW-0406">Ion transport</keyword>
<proteinExistence type="inferred from homology"/>
<gene>
    <name evidence="12" type="ORF">GGE31_002879</name>
    <name evidence="11" type="ORF">GGE33_003174</name>
    <name evidence="13" type="ORF">GGE35_002820</name>
</gene>
<organism evidence="12 15">
    <name type="scientific">Aliirhizobium cellulosilyticum</name>
    <dbReference type="NCBI Taxonomy" id="393664"/>
    <lineage>
        <taxon>Bacteria</taxon>
        <taxon>Pseudomonadati</taxon>
        <taxon>Pseudomonadota</taxon>
        <taxon>Alphaproteobacteria</taxon>
        <taxon>Hyphomicrobiales</taxon>
        <taxon>Rhizobiaceae</taxon>
        <taxon>Aliirhizobium</taxon>
    </lineage>
</organism>
<dbReference type="EMBL" id="JACIGW010000003">
    <property type="protein sequence ID" value="MBB4349412.1"/>
    <property type="molecule type" value="Genomic_DNA"/>
</dbReference>
<dbReference type="Proteomes" id="UP000520770">
    <property type="component" value="Unassembled WGS sequence"/>
</dbReference>
<dbReference type="EMBL" id="JACIGY010000003">
    <property type="protein sequence ID" value="MBB4412366.1"/>
    <property type="molecule type" value="Genomic_DNA"/>
</dbReference>
<protein>
    <submittedName>
        <fullName evidence="12">Putative membrane protein</fullName>
    </submittedName>
</protein>
<dbReference type="InterPro" id="IPR044669">
    <property type="entry name" value="YneE/VCCN1/2-like"/>
</dbReference>
<keyword evidence="3" id="KW-1003">Cell membrane</keyword>
<evidence type="ECO:0000256" key="9">
    <source>
        <dbReference type="SAM" id="MobiDB-lite"/>
    </source>
</evidence>
<dbReference type="Pfam" id="PF25539">
    <property type="entry name" value="Bestrophin_2"/>
    <property type="match status" value="1"/>
</dbReference>
<evidence type="ECO:0000313" key="13">
    <source>
        <dbReference type="EMBL" id="MBB4446998.1"/>
    </source>
</evidence>
<evidence type="ECO:0000256" key="2">
    <source>
        <dbReference type="ARBA" id="ARBA00022448"/>
    </source>
</evidence>
<dbReference type="GO" id="GO:0005886">
    <property type="term" value="C:plasma membrane"/>
    <property type="evidence" value="ECO:0007669"/>
    <property type="project" value="UniProtKB-SubCell"/>
</dbReference>
<evidence type="ECO:0000256" key="3">
    <source>
        <dbReference type="ARBA" id="ARBA00022475"/>
    </source>
</evidence>
<evidence type="ECO:0000256" key="5">
    <source>
        <dbReference type="ARBA" id="ARBA00022989"/>
    </source>
</evidence>
<comment type="similarity">
    <text evidence="8">Belongs to the anion channel-forming bestrophin (TC 1.A.46) family.</text>
</comment>
<dbReference type="PANTHER" id="PTHR33281">
    <property type="entry name" value="UPF0187 PROTEIN YNEE"/>
    <property type="match status" value="1"/>
</dbReference>
<keyword evidence="2" id="KW-0813">Transport</keyword>
<keyword evidence="4 10" id="KW-0812">Transmembrane</keyword>
<feature type="transmembrane region" description="Helical" evidence="10">
    <location>
        <begin position="12"/>
        <end position="40"/>
    </location>
</feature>
<evidence type="ECO:0000313" key="14">
    <source>
        <dbReference type="Proteomes" id="UP000520770"/>
    </source>
</evidence>
<evidence type="ECO:0000256" key="10">
    <source>
        <dbReference type="SAM" id="Phobius"/>
    </source>
</evidence>
<evidence type="ECO:0000256" key="8">
    <source>
        <dbReference type="ARBA" id="ARBA00034708"/>
    </source>
</evidence>
<comment type="caution">
    <text evidence="12">The sequence shown here is derived from an EMBL/GenBank/DDBJ whole genome shotgun (WGS) entry which is preliminary data.</text>
</comment>
<evidence type="ECO:0000256" key="4">
    <source>
        <dbReference type="ARBA" id="ARBA00022692"/>
    </source>
</evidence>
<evidence type="ECO:0000313" key="12">
    <source>
        <dbReference type="EMBL" id="MBB4412366.1"/>
    </source>
</evidence>
<feature type="transmembrane region" description="Helical" evidence="10">
    <location>
        <begin position="52"/>
        <end position="70"/>
    </location>
</feature>
<evidence type="ECO:0000256" key="6">
    <source>
        <dbReference type="ARBA" id="ARBA00023065"/>
    </source>
</evidence>
<keyword evidence="7 10" id="KW-0472">Membrane</keyword>
<dbReference type="AlphaFoldDB" id="A0A7W6TF51"/>
<dbReference type="Proteomes" id="UP000576087">
    <property type="component" value="Unassembled WGS sequence"/>
</dbReference>
<evidence type="ECO:0000313" key="16">
    <source>
        <dbReference type="Proteomes" id="UP000576087"/>
    </source>
</evidence>
<evidence type="ECO:0000313" key="15">
    <source>
        <dbReference type="Proteomes" id="UP000524535"/>
    </source>
</evidence>
<evidence type="ECO:0000256" key="1">
    <source>
        <dbReference type="ARBA" id="ARBA00004651"/>
    </source>
</evidence>
<name>A0A7W6TF51_9HYPH</name>
<dbReference type="PANTHER" id="PTHR33281:SF19">
    <property type="entry name" value="VOLTAGE-DEPENDENT ANION CHANNEL-FORMING PROTEIN YNEE"/>
    <property type="match status" value="1"/>
</dbReference>
<dbReference type="GO" id="GO:0005254">
    <property type="term" value="F:chloride channel activity"/>
    <property type="evidence" value="ECO:0007669"/>
    <property type="project" value="InterPro"/>
</dbReference>
<accession>A0A7W6TF51</accession>
<dbReference type="RefSeq" id="WP_183824615.1">
    <property type="nucleotide sequence ID" value="NZ_JACIGW010000003.1"/>
</dbReference>
<keyword evidence="5 10" id="KW-1133">Transmembrane helix</keyword>
<dbReference type="Proteomes" id="UP000524535">
    <property type="component" value="Unassembled WGS sequence"/>
</dbReference>
<reference evidence="14 15" key="1">
    <citation type="submission" date="2020-08" db="EMBL/GenBank/DDBJ databases">
        <title>Genomic Encyclopedia of Type Strains, Phase IV (KMG-V): Genome sequencing to study the core and pangenomes of soil and plant-associated prokaryotes.</title>
        <authorList>
            <person name="Whitman W."/>
        </authorList>
    </citation>
    <scope>NUCLEOTIDE SEQUENCE [LARGE SCALE GENOMIC DNA]</scope>
    <source>
        <strain evidence="12 15">SEMIA 444</strain>
        <strain evidence="11 14">SEMIA 448</strain>
        <strain evidence="13 16">SEMIA 452</strain>
    </source>
</reference>
<evidence type="ECO:0000256" key="7">
    <source>
        <dbReference type="ARBA" id="ARBA00023136"/>
    </source>
</evidence>
<keyword evidence="15" id="KW-1185">Reference proteome</keyword>
<sequence>MIVREKPNLLRLFFIVQGSIVPRVLPHLIFITVLSITIVFAREHWPAKTFKFDGAPFSLVGIALSIFLGFRNSACYDRWWEGRRCWGQLVTSSRTLARQTLFIERLGPEASGSRSRVLKNCYVFAHSLVSRLRPDSGYSTTASGATKEPEPSKSASGLEPDQILTSIMDEFTELRVRKLISDHDFQMFDATLREMTQMQVACERLKNTPLPFGYTLLLHRTAYAFCFLIPFGFADTLGWGTPIVTALIAYTFFGLDALGDELEDPFGHHPNTLAIGAIATTIEIEMRRAVGETNLPSAPQPRDHILV</sequence>
<evidence type="ECO:0000313" key="11">
    <source>
        <dbReference type="EMBL" id="MBB4349412.1"/>
    </source>
</evidence>
<dbReference type="EMBL" id="JACIHM010000003">
    <property type="protein sequence ID" value="MBB4446998.1"/>
    <property type="molecule type" value="Genomic_DNA"/>
</dbReference>
<comment type="subcellular location">
    <subcellularLocation>
        <location evidence="1">Cell membrane</location>
        <topology evidence="1">Multi-pass membrane protein</topology>
    </subcellularLocation>
</comment>
<feature type="region of interest" description="Disordered" evidence="9">
    <location>
        <begin position="136"/>
        <end position="158"/>
    </location>
</feature>